<comment type="caution">
    <text evidence="1">The sequence shown here is derived from an EMBL/GenBank/DDBJ whole genome shotgun (WGS) entry which is preliminary data.</text>
</comment>
<name>A0ACC1I7P3_9FUNG</name>
<dbReference type="Proteomes" id="UP001150581">
    <property type="component" value="Unassembled WGS sequence"/>
</dbReference>
<evidence type="ECO:0000313" key="1">
    <source>
        <dbReference type="EMBL" id="KAJ1889613.1"/>
    </source>
</evidence>
<organism evidence="1 2">
    <name type="scientific">Kickxella alabastrina</name>
    <dbReference type="NCBI Taxonomy" id="61397"/>
    <lineage>
        <taxon>Eukaryota</taxon>
        <taxon>Fungi</taxon>
        <taxon>Fungi incertae sedis</taxon>
        <taxon>Zoopagomycota</taxon>
        <taxon>Kickxellomycotina</taxon>
        <taxon>Kickxellomycetes</taxon>
        <taxon>Kickxellales</taxon>
        <taxon>Kickxellaceae</taxon>
        <taxon>Kickxella</taxon>
    </lineage>
</organism>
<dbReference type="EMBL" id="JANBPG010001509">
    <property type="protein sequence ID" value="KAJ1889613.1"/>
    <property type="molecule type" value="Genomic_DNA"/>
</dbReference>
<accession>A0ACC1I7P3</accession>
<proteinExistence type="predicted"/>
<sequence length="71" mass="8332">MVQQQQQQQQEEQLLDPERDLRIELQDLRAARASLLRQEHGLGVELDSIGIKLRRLDEQEEKKEIVADAKK</sequence>
<reference evidence="1" key="1">
    <citation type="submission" date="2022-07" db="EMBL/GenBank/DDBJ databases">
        <title>Phylogenomic reconstructions and comparative analyses of Kickxellomycotina fungi.</title>
        <authorList>
            <person name="Reynolds N.K."/>
            <person name="Stajich J.E."/>
            <person name="Barry K."/>
            <person name="Grigoriev I.V."/>
            <person name="Crous P."/>
            <person name="Smith M.E."/>
        </authorList>
    </citation>
    <scope>NUCLEOTIDE SEQUENCE</scope>
    <source>
        <strain evidence="1">Benny 63K</strain>
    </source>
</reference>
<protein>
    <submittedName>
        <fullName evidence="1">Uncharacterized protein</fullName>
    </submittedName>
</protein>
<evidence type="ECO:0000313" key="2">
    <source>
        <dbReference type="Proteomes" id="UP001150581"/>
    </source>
</evidence>
<gene>
    <name evidence="1" type="ORF">LPJ66_007941</name>
</gene>
<keyword evidence="2" id="KW-1185">Reference proteome</keyword>